<dbReference type="EMBL" id="FLUB01000013">
    <property type="protein sequence ID" value="SBV62547.1"/>
    <property type="molecule type" value="Genomic_DNA"/>
</dbReference>
<keyword evidence="3" id="KW-0597">Phosphoprotein</keyword>
<dbReference type="Gene3D" id="1.10.287.130">
    <property type="match status" value="1"/>
</dbReference>
<organism evidence="13">
    <name type="scientific">uncultured Citrobacter sp</name>
    <dbReference type="NCBI Taxonomy" id="200446"/>
    <lineage>
        <taxon>Bacteria</taxon>
        <taxon>Pseudomonadati</taxon>
        <taxon>Pseudomonadota</taxon>
        <taxon>Gammaproteobacteria</taxon>
        <taxon>Enterobacterales</taxon>
        <taxon>Enterobacteriaceae</taxon>
        <taxon>Citrobacter</taxon>
        <taxon>environmental samples</taxon>
    </lineage>
</organism>
<keyword evidence="6 13" id="KW-0418">Kinase</keyword>
<protein>
    <recommendedName>
        <fullName evidence="2">histidine kinase</fullName>
        <ecNumber evidence="2">2.7.13.3</ecNumber>
    </recommendedName>
</protein>
<dbReference type="GO" id="GO:0030295">
    <property type="term" value="F:protein kinase activator activity"/>
    <property type="evidence" value="ECO:0007669"/>
    <property type="project" value="TreeGrafter"/>
</dbReference>
<evidence type="ECO:0000256" key="3">
    <source>
        <dbReference type="ARBA" id="ARBA00022553"/>
    </source>
</evidence>
<evidence type="ECO:0000313" key="13">
    <source>
        <dbReference type="EMBL" id="SBV66057.1"/>
    </source>
</evidence>
<evidence type="ECO:0000256" key="5">
    <source>
        <dbReference type="ARBA" id="ARBA00022741"/>
    </source>
</evidence>
<feature type="domain" description="Histidine kinase" evidence="11">
    <location>
        <begin position="318"/>
        <end position="534"/>
    </location>
</feature>
<dbReference type="Pfam" id="PF02518">
    <property type="entry name" value="HATPase_c"/>
    <property type="match status" value="1"/>
</dbReference>
<evidence type="ECO:0000313" key="12">
    <source>
        <dbReference type="EMBL" id="SBV62547.1"/>
    </source>
</evidence>
<feature type="transmembrane region" description="Helical" evidence="10">
    <location>
        <begin position="76"/>
        <end position="96"/>
    </location>
</feature>
<dbReference type="FunFam" id="1.10.287.130:FF:000039">
    <property type="entry name" value="Sensor-like histidine kinase YfhK"/>
    <property type="match status" value="1"/>
</dbReference>
<dbReference type="InterPro" id="IPR050351">
    <property type="entry name" value="BphY/WalK/GraS-like"/>
</dbReference>
<keyword evidence="9" id="KW-0175">Coiled coil</keyword>
<dbReference type="InterPro" id="IPR004358">
    <property type="entry name" value="Sig_transdc_His_kin-like_C"/>
</dbReference>
<feature type="coiled-coil region" evidence="9">
    <location>
        <begin position="356"/>
        <end position="390"/>
    </location>
</feature>
<dbReference type="GO" id="GO:0000156">
    <property type="term" value="F:phosphorelay response regulator activity"/>
    <property type="evidence" value="ECO:0007669"/>
    <property type="project" value="TreeGrafter"/>
</dbReference>
<keyword evidence="4" id="KW-0808">Transferase</keyword>
<evidence type="ECO:0000256" key="1">
    <source>
        <dbReference type="ARBA" id="ARBA00000085"/>
    </source>
</evidence>
<dbReference type="SUPFAM" id="SSF55874">
    <property type="entry name" value="ATPase domain of HSP90 chaperone/DNA topoisomerase II/histidine kinase"/>
    <property type="match status" value="1"/>
</dbReference>
<dbReference type="AlphaFoldDB" id="A0A212IHS4"/>
<dbReference type="PROSITE" id="PS50109">
    <property type="entry name" value="HIS_KIN"/>
    <property type="match status" value="1"/>
</dbReference>
<evidence type="ECO:0000259" key="11">
    <source>
        <dbReference type="PROSITE" id="PS50109"/>
    </source>
</evidence>
<comment type="catalytic activity">
    <reaction evidence="1">
        <text>ATP + protein L-histidine = ADP + protein N-phospho-L-histidine.</text>
        <dbReference type="EC" id="2.7.13.3"/>
    </reaction>
</comment>
<dbReference type="PANTHER" id="PTHR42878">
    <property type="entry name" value="TWO-COMPONENT HISTIDINE KINASE"/>
    <property type="match status" value="1"/>
</dbReference>
<dbReference type="Gene3D" id="3.30.565.10">
    <property type="entry name" value="Histidine kinase-like ATPase, C-terminal domain"/>
    <property type="match status" value="1"/>
</dbReference>
<keyword evidence="10" id="KW-0812">Transmembrane</keyword>
<evidence type="ECO:0000256" key="8">
    <source>
        <dbReference type="ARBA" id="ARBA00023012"/>
    </source>
</evidence>
<evidence type="ECO:0000256" key="9">
    <source>
        <dbReference type="SAM" id="Coils"/>
    </source>
</evidence>
<evidence type="ECO:0000256" key="6">
    <source>
        <dbReference type="ARBA" id="ARBA00022777"/>
    </source>
</evidence>
<accession>A0A212IHS4</accession>
<keyword evidence="10" id="KW-0472">Membrane</keyword>
<keyword evidence="5" id="KW-0547">Nucleotide-binding</keyword>
<dbReference type="SUPFAM" id="SSF47384">
    <property type="entry name" value="Homodimeric domain of signal transducing histidine kinase"/>
    <property type="match status" value="1"/>
</dbReference>
<dbReference type="PRINTS" id="PR00344">
    <property type="entry name" value="BCTRLSENSOR"/>
</dbReference>
<dbReference type="InterPro" id="IPR005467">
    <property type="entry name" value="His_kinase_dom"/>
</dbReference>
<gene>
    <name evidence="13" type="primary">yfhK</name>
    <name evidence="13" type="ORF">KL86CIT2_480109</name>
    <name evidence="12" type="ORF">KM92CIT3_200191</name>
</gene>
<evidence type="ECO:0000256" key="4">
    <source>
        <dbReference type="ARBA" id="ARBA00022679"/>
    </source>
</evidence>
<dbReference type="CDD" id="cd00082">
    <property type="entry name" value="HisKA"/>
    <property type="match status" value="1"/>
</dbReference>
<dbReference type="Pfam" id="PF00512">
    <property type="entry name" value="HisKA"/>
    <property type="match status" value="1"/>
</dbReference>
<feature type="transmembrane region" description="Helical" evidence="10">
    <location>
        <begin position="237"/>
        <end position="260"/>
    </location>
</feature>
<keyword evidence="7" id="KW-0067">ATP-binding</keyword>
<evidence type="ECO:0000256" key="7">
    <source>
        <dbReference type="ARBA" id="ARBA00022840"/>
    </source>
</evidence>
<keyword evidence="10" id="KW-1133">Transmembrane helix</keyword>
<evidence type="ECO:0000256" key="10">
    <source>
        <dbReference type="SAM" id="Phobius"/>
    </source>
</evidence>
<dbReference type="InterPro" id="IPR003661">
    <property type="entry name" value="HisK_dim/P_dom"/>
</dbReference>
<name>A0A212IHS4_9ENTR</name>
<sequence>MTHNKVPAVQHLILAKLISTSGRNVELGTALFHNKAGLIPALLYLAFPSVSINLFLSIESNALKRWSVFPRSLRQLVMLAFLLILLPLLVLAWQAWQSLNALSAQAALTNRTTLIDARRSEAMTNAALEMERSYRQYCVLDDSTLAKVYQSQRKRYSDMLDAHAGVLPDTKLYQALRQDLNDLAQLQCKNSGPDSVSAARLEAFANANTEMVQATRTVVFSRGQQLQQEIAERGQFFGWQALVLFLLSLAMVLLFTRMIIGPVKGIERMINRLGEGRSLGDSVLLTGPRELRSVGQRIIWLSERLSWLESQRHQFLRHLSHELKTPLASMREGTELLADQVVGPLTPEQKEVVGILDDSSRNLQKLIEQLLDYNRKLADDEAELESVEIAPLVESVVSAHSLPARAKMIHTDVALAVNACLAEPMLLMSVLDNLYSNAVHYGAESGNIWIRSSLHGSMVYIDVMNTGTPIPEAEQTMIFEPFFQGSHQRKGAVKGSGLGLSIARDCIRRMRGKLYLVDDHAQNVCFRIELPLAAAKNH</sequence>
<dbReference type="GO" id="GO:0007234">
    <property type="term" value="P:osmosensory signaling via phosphorelay pathway"/>
    <property type="evidence" value="ECO:0007669"/>
    <property type="project" value="TreeGrafter"/>
</dbReference>
<proteinExistence type="predicted"/>
<dbReference type="InterPro" id="IPR003594">
    <property type="entry name" value="HATPase_dom"/>
</dbReference>
<dbReference type="PANTHER" id="PTHR42878:SF7">
    <property type="entry name" value="SENSOR HISTIDINE KINASE GLRK"/>
    <property type="match status" value="1"/>
</dbReference>
<dbReference type="GO" id="GO:0000155">
    <property type="term" value="F:phosphorelay sensor kinase activity"/>
    <property type="evidence" value="ECO:0007669"/>
    <property type="project" value="InterPro"/>
</dbReference>
<reference evidence="13" key="1">
    <citation type="submission" date="2016-04" db="EMBL/GenBank/DDBJ databases">
        <authorList>
            <person name="Evans L.H."/>
            <person name="Alamgir A."/>
            <person name="Owens N."/>
            <person name="Weber N.D."/>
            <person name="Virtaneva K."/>
            <person name="Barbian K."/>
            <person name="Babar A."/>
            <person name="Rosenke K."/>
        </authorList>
    </citation>
    <scope>NUCLEOTIDE SEQUENCE</scope>
    <source>
        <strain evidence="13">86-2</strain>
        <strain evidence="12">92-3</strain>
    </source>
</reference>
<keyword evidence="8" id="KW-0902">Two-component regulatory system</keyword>
<dbReference type="InterPro" id="IPR036097">
    <property type="entry name" value="HisK_dim/P_sf"/>
</dbReference>
<dbReference type="EC" id="2.7.13.3" evidence="2"/>
<dbReference type="InterPro" id="IPR036890">
    <property type="entry name" value="HATPase_C_sf"/>
</dbReference>
<dbReference type="EMBL" id="FLUA01000047">
    <property type="protein sequence ID" value="SBV66057.1"/>
    <property type="molecule type" value="Genomic_DNA"/>
</dbReference>
<dbReference type="SMART" id="SM00387">
    <property type="entry name" value="HATPase_c"/>
    <property type="match status" value="1"/>
</dbReference>
<dbReference type="GO" id="GO:0005524">
    <property type="term" value="F:ATP binding"/>
    <property type="evidence" value="ECO:0007669"/>
    <property type="project" value="UniProtKB-KW"/>
</dbReference>
<feature type="transmembrane region" description="Helical" evidence="10">
    <location>
        <begin position="37"/>
        <end position="56"/>
    </location>
</feature>
<evidence type="ECO:0000256" key="2">
    <source>
        <dbReference type="ARBA" id="ARBA00012438"/>
    </source>
</evidence>
<dbReference type="SMART" id="SM00388">
    <property type="entry name" value="HisKA"/>
    <property type="match status" value="1"/>
</dbReference>